<sequence length="151" mass="17834">MLFISLLNFSFAQELETSSPVDEIVLFTLVEGDLRYEIRLFQNKNIKTYEIKNGEITYLGKFMNLMEVERSEPYKTLLTNERNATKTFVTDGYLGNDFYEIYIHNLFNTKKEKPIFVEVLKVEDKKSEVVSKYEKESDFNESPFAPLLRRD</sequence>
<keyword evidence="2" id="KW-1185">Reference proteome</keyword>
<dbReference type="AlphaFoldDB" id="A0A1W1YIF8"/>
<evidence type="ECO:0000313" key="1">
    <source>
        <dbReference type="EMBL" id="SMC35904.1"/>
    </source>
</evidence>
<protein>
    <submittedName>
        <fullName evidence="1">Uncharacterized protein</fullName>
    </submittedName>
</protein>
<evidence type="ECO:0000313" key="2">
    <source>
        <dbReference type="Proteomes" id="UP000192393"/>
    </source>
</evidence>
<reference evidence="1 2" key="1">
    <citation type="submission" date="2017-04" db="EMBL/GenBank/DDBJ databases">
        <authorList>
            <person name="Afonso C.L."/>
            <person name="Miller P.J."/>
            <person name="Scott M.A."/>
            <person name="Spackman E."/>
            <person name="Goraichik I."/>
            <person name="Dimitrov K.M."/>
            <person name="Suarez D.L."/>
            <person name="Swayne D.E."/>
        </authorList>
    </citation>
    <scope>NUCLEOTIDE SEQUENCE [LARGE SCALE GENOMIC DNA]</scope>
    <source>
        <strain evidence="1 2">CGMCC 1.12708</strain>
    </source>
</reference>
<organism evidence="1 2">
    <name type="scientific">Moheibacter sediminis</name>
    <dbReference type="NCBI Taxonomy" id="1434700"/>
    <lineage>
        <taxon>Bacteria</taxon>
        <taxon>Pseudomonadati</taxon>
        <taxon>Bacteroidota</taxon>
        <taxon>Flavobacteriia</taxon>
        <taxon>Flavobacteriales</taxon>
        <taxon>Weeksellaceae</taxon>
        <taxon>Moheibacter</taxon>
    </lineage>
</organism>
<dbReference type="EMBL" id="FWXS01000001">
    <property type="protein sequence ID" value="SMC35904.1"/>
    <property type="molecule type" value="Genomic_DNA"/>
</dbReference>
<gene>
    <name evidence="1" type="ORF">SAMN06296427_101407</name>
</gene>
<dbReference type="STRING" id="1434700.SAMN06296427_101407"/>
<accession>A0A1W1YIF8</accession>
<dbReference type="Proteomes" id="UP000192393">
    <property type="component" value="Unassembled WGS sequence"/>
</dbReference>
<name>A0A1W1YIF8_9FLAO</name>
<proteinExistence type="predicted"/>